<keyword evidence="2" id="KW-1185">Reference proteome</keyword>
<dbReference type="EMBL" id="QTSX02004495">
    <property type="protein sequence ID" value="KAJ9064311.1"/>
    <property type="molecule type" value="Genomic_DNA"/>
</dbReference>
<dbReference type="Proteomes" id="UP001165960">
    <property type="component" value="Unassembled WGS sequence"/>
</dbReference>
<organism evidence="1 2">
    <name type="scientific">Entomophthora muscae</name>
    <dbReference type="NCBI Taxonomy" id="34485"/>
    <lineage>
        <taxon>Eukaryota</taxon>
        <taxon>Fungi</taxon>
        <taxon>Fungi incertae sedis</taxon>
        <taxon>Zoopagomycota</taxon>
        <taxon>Entomophthoromycotina</taxon>
        <taxon>Entomophthoromycetes</taxon>
        <taxon>Entomophthorales</taxon>
        <taxon>Entomophthoraceae</taxon>
        <taxon>Entomophthora</taxon>
    </lineage>
</organism>
<gene>
    <name evidence="1" type="ORF">DSO57_1031963</name>
</gene>
<accession>A0ACC2SQ55</accession>
<proteinExistence type="predicted"/>
<evidence type="ECO:0000313" key="2">
    <source>
        <dbReference type="Proteomes" id="UP001165960"/>
    </source>
</evidence>
<evidence type="ECO:0000313" key="1">
    <source>
        <dbReference type="EMBL" id="KAJ9064311.1"/>
    </source>
</evidence>
<reference evidence="1" key="1">
    <citation type="submission" date="2022-04" db="EMBL/GenBank/DDBJ databases">
        <title>Genome of the entomopathogenic fungus Entomophthora muscae.</title>
        <authorList>
            <person name="Elya C."/>
            <person name="Lovett B.R."/>
            <person name="Lee E."/>
            <person name="Macias A.M."/>
            <person name="Hajek A.E."/>
            <person name="De Bivort B.L."/>
            <person name="Kasson M.T."/>
            <person name="De Fine Licht H.H."/>
            <person name="Stajich J.E."/>
        </authorList>
    </citation>
    <scope>NUCLEOTIDE SEQUENCE</scope>
    <source>
        <strain evidence="1">Berkeley</strain>
    </source>
</reference>
<protein>
    <submittedName>
        <fullName evidence="1">Uncharacterized protein</fullName>
    </submittedName>
</protein>
<comment type="caution">
    <text evidence="1">The sequence shown here is derived from an EMBL/GenBank/DDBJ whole genome shotgun (WGS) entry which is preliminary data.</text>
</comment>
<sequence length="62" mass="7235">MCFSICYSVYAKDNVYLLFRLIKDSCIKSDILENKDNALLVNYIRIILACLEKMLIQDIDLV</sequence>
<name>A0ACC2SQ55_9FUNG</name>